<dbReference type="AlphaFoldDB" id="A0AAQ3QC67"/>
<sequence>MVYLCRTRRTSLGFSDRDERPPVPYCRCRIVPLHYGGGLRILAGDSPQPPNVLVCSAVRKPLPERVDPGARGLRDIVYGGGLRMCTEDLGSESGAGWMDAEEMAGRANDQAPRWMGSPRRAKATDPSKRRPRLPPPPPLPWLAGGRTRFMRAVREGGRLRLTEVRIERPMGIFRATREGGRLRLDLVDRSEREEDEERNEATTVIVDEEHKGDNAEEEEEEAIWAPPVTDEQVVTPTRTGDERRCQVTVSGNAVPLWWNHRPVMTA</sequence>
<dbReference type="Proteomes" id="UP001327560">
    <property type="component" value="Chromosome 4"/>
</dbReference>
<feature type="domain" description="FAF" evidence="3">
    <location>
        <begin position="136"/>
        <end position="186"/>
    </location>
</feature>
<evidence type="ECO:0000259" key="3">
    <source>
        <dbReference type="Pfam" id="PF11250"/>
    </source>
</evidence>
<proteinExistence type="inferred from homology"/>
<dbReference type="Pfam" id="PF11250">
    <property type="entry name" value="FAF"/>
    <property type="match status" value="1"/>
</dbReference>
<dbReference type="PANTHER" id="PTHR33155:SF7">
    <property type="entry name" value="PROTEIN SUGARY ENHANCER 1"/>
    <property type="match status" value="1"/>
</dbReference>
<gene>
    <name evidence="4" type="ORF">Cni_G11915</name>
</gene>
<comment type="similarity">
    <text evidence="1">Belongs to the fantastic four family.</text>
</comment>
<organism evidence="4 5">
    <name type="scientific">Canna indica</name>
    <name type="common">Indian-shot</name>
    <dbReference type="NCBI Taxonomy" id="4628"/>
    <lineage>
        <taxon>Eukaryota</taxon>
        <taxon>Viridiplantae</taxon>
        <taxon>Streptophyta</taxon>
        <taxon>Embryophyta</taxon>
        <taxon>Tracheophyta</taxon>
        <taxon>Spermatophyta</taxon>
        <taxon>Magnoliopsida</taxon>
        <taxon>Liliopsida</taxon>
        <taxon>Zingiberales</taxon>
        <taxon>Cannaceae</taxon>
        <taxon>Canna</taxon>
    </lineage>
</organism>
<dbReference type="InterPro" id="IPR046431">
    <property type="entry name" value="FAF_dom"/>
</dbReference>
<evidence type="ECO:0000256" key="2">
    <source>
        <dbReference type="SAM" id="MobiDB-lite"/>
    </source>
</evidence>
<dbReference type="InterPro" id="IPR021410">
    <property type="entry name" value="FAF"/>
</dbReference>
<dbReference type="EMBL" id="CP136893">
    <property type="protein sequence ID" value="WOL03195.1"/>
    <property type="molecule type" value="Genomic_DNA"/>
</dbReference>
<dbReference type="PANTHER" id="PTHR33155">
    <property type="entry name" value="FANTASTIC FOUR-LIKE PROTEIN (DUF3049)"/>
    <property type="match status" value="1"/>
</dbReference>
<protein>
    <recommendedName>
        <fullName evidence="3">FAF domain-containing protein</fullName>
    </recommendedName>
</protein>
<reference evidence="4 5" key="1">
    <citation type="submission" date="2023-10" db="EMBL/GenBank/DDBJ databases">
        <title>Chromosome-scale genome assembly provides insights into flower coloration mechanisms of Canna indica.</title>
        <authorList>
            <person name="Li C."/>
        </authorList>
    </citation>
    <scope>NUCLEOTIDE SEQUENCE [LARGE SCALE GENOMIC DNA]</scope>
    <source>
        <tissue evidence="4">Flower</tissue>
    </source>
</reference>
<name>A0AAQ3QC67_9LILI</name>
<evidence type="ECO:0000256" key="1">
    <source>
        <dbReference type="ARBA" id="ARBA00008690"/>
    </source>
</evidence>
<evidence type="ECO:0000313" key="4">
    <source>
        <dbReference type="EMBL" id="WOL03195.1"/>
    </source>
</evidence>
<evidence type="ECO:0000313" key="5">
    <source>
        <dbReference type="Proteomes" id="UP001327560"/>
    </source>
</evidence>
<feature type="region of interest" description="Disordered" evidence="2">
    <location>
        <begin position="107"/>
        <end position="144"/>
    </location>
</feature>
<keyword evidence="5" id="KW-1185">Reference proteome</keyword>
<accession>A0AAQ3QC67</accession>